<comment type="caution">
    <text evidence="3">The sequence shown here is derived from an EMBL/GenBank/DDBJ whole genome shotgun (WGS) entry which is preliminary data.</text>
</comment>
<organism evidence="3 4">
    <name type="scientific">Gonium pectorale</name>
    <name type="common">Green alga</name>
    <dbReference type="NCBI Taxonomy" id="33097"/>
    <lineage>
        <taxon>Eukaryota</taxon>
        <taxon>Viridiplantae</taxon>
        <taxon>Chlorophyta</taxon>
        <taxon>core chlorophytes</taxon>
        <taxon>Chlorophyceae</taxon>
        <taxon>CS clade</taxon>
        <taxon>Chlamydomonadales</taxon>
        <taxon>Volvocaceae</taxon>
        <taxon>Gonium</taxon>
    </lineage>
</organism>
<dbReference type="Proteomes" id="UP000075714">
    <property type="component" value="Unassembled WGS sequence"/>
</dbReference>
<evidence type="ECO:0000313" key="4">
    <source>
        <dbReference type="Proteomes" id="UP000075714"/>
    </source>
</evidence>
<gene>
    <name evidence="3" type="ORF">GPECTOR_1g368</name>
</gene>
<keyword evidence="4" id="KW-1185">Reference proteome</keyword>
<keyword evidence="1" id="KW-1133">Transmembrane helix</keyword>
<feature type="transmembrane region" description="Helical" evidence="1">
    <location>
        <begin position="122"/>
        <end position="143"/>
    </location>
</feature>
<dbReference type="OrthoDB" id="532465at2759"/>
<name>A0A150H328_GONPE</name>
<keyword evidence="2" id="KW-0732">Signal</keyword>
<dbReference type="EMBL" id="LSYV01000002">
    <property type="protein sequence ID" value="KXZ56413.1"/>
    <property type="molecule type" value="Genomic_DNA"/>
</dbReference>
<accession>A0A150H328</accession>
<evidence type="ECO:0000313" key="3">
    <source>
        <dbReference type="EMBL" id="KXZ56413.1"/>
    </source>
</evidence>
<evidence type="ECO:0000256" key="1">
    <source>
        <dbReference type="SAM" id="Phobius"/>
    </source>
</evidence>
<feature type="transmembrane region" description="Helical" evidence="1">
    <location>
        <begin position="60"/>
        <end position="79"/>
    </location>
</feature>
<proteinExistence type="predicted"/>
<sequence length="177" mass="19428">MASINNKTLLIIACILALIGWIVALAGVARTTDLCNKHEKDNQWRGWGGYDCDKAWRYDWWGIWFTFFLTIVLIIMAWFDKVGGWVSTLQAFCAACLSVTMIDTHNWIGISESWNGDSEDAANAALAGFIIICIALFLIIIFLGMGGAGVNVNVSISKSSKTSPEKESKPTKSVDNA</sequence>
<protein>
    <submittedName>
        <fullName evidence="3">Uncharacterized protein</fullName>
    </submittedName>
</protein>
<keyword evidence="1" id="KW-0812">Transmembrane</keyword>
<evidence type="ECO:0000256" key="2">
    <source>
        <dbReference type="SAM" id="SignalP"/>
    </source>
</evidence>
<dbReference type="AlphaFoldDB" id="A0A150H328"/>
<feature type="signal peptide" evidence="2">
    <location>
        <begin position="1"/>
        <end position="24"/>
    </location>
</feature>
<feature type="transmembrane region" description="Helical" evidence="1">
    <location>
        <begin position="91"/>
        <end position="110"/>
    </location>
</feature>
<reference evidence="4" key="1">
    <citation type="journal article" date="2016" name="Nat. Commun.">
        <title>The Gonium pectorale genome demonstrates co-option of cell cycle regulation during the evolution of multicellularity.</title>
        <authorList>
            <person name="Hanschen E.R."/>
            <person name="Marriage T.N."/>
            <person name="Ferris P.J."/>
            <person name="Hamaji T."/>
            <person name="Toyoda A."/>
            <person name="Fujiyama A."/>
            <person name="Neme R."/>
            <person name="Noguchi H."/>
            <person name="Minakuchi Y."/>
            <person name="Suzuki M."/>
            <person name="Kawai-Toyooka H."/>
            <person name="Smith D.R."/>
            <person name="Sparks H."/>
            <person name="Anderson J."/>
            <person name="Bakaric R."/>
            <person name="Luria V."/>
            <person name="Karger A."/>
            <person name="Kirschner M.W."/>
            <person name="Durand P.M."/>
            <person name="Michod R.E."/>
            <person name="Nozaki H."/>
            <person name="Olson B.J."/>
        </authorList>
    </citation>
    <scope>NUCLEOTIDE SEQUENCE [LARGE SCALE GENOMIC DNA]</scope>
    <source>
        <strain evidence="4">NIES-2863</strain>
    </source>
</reference>
<keyword evidence="1" id="KW-0472">Membrane</keyword>
<feature type="chain" id="PRO_5007562351" evidence="2">
    <location>
        <begin position="25"/>
        <end position="177"/>
    </location>
</feature>